<feature type="compositionally biased region" description="Gly residues" evidence="8">
    <location>
        <begin position="44"/>
        <end position="53"/>
    </location>
</feature>
<dbReference type="InterPro" id="IPR035906">
    <property type="entry name" value="MetI-like_sf"/>
</dbReference>
<keyword evidence="3" id="KW-1003">Cell membrane</keyword>
<evidence type="ECO:0000256" key="6">
    <source>
        <dbReference type="ARBA" id="ARBA00023136"/>
    </source>
</evidence>
<dbReference type="EMBL" id="CP148033">
    <property type="protein sequence ID" value="WXK93352.1"/>
    <property type="molecule type" value="Genomic_DNA"/>
</dbReference>
<keyword evidence="6 7" id="KW-0472">Membrane</keyword>
<dbReference type="SUPFAM" id="SSF161098">
    <property type="entry name" value="MetI-like"/>
    <property type="match status" value="1"/>
</dbReference>
<dbReference type="PANTHER" id="PTHR43227:SF11">
    <property type="entry name" value="BLL4140 PROTEIN"/>
    <property type="match status" value="1"/>
</dbReference>
<feature type="transmembrane region" description="Helical" evidence="7">
    <location>
        <begin position="174"/>
        <end position="194"/>
    </location>
</feature>
<sequence length="363" mass="38624">MSTGTERTAAPRQEVAAAQDGGHSAGSTTAAGGLGAAAQDAGPRGDGGSGGGSTAAPALRPKANLKLRFNRDRSLVFMALPAVILLAIFAYLPMLGNVVAFQDYSPYVGIPASPWVGMDNFARVLADPDFWHAVKNTLVITAFQLVFFFPIPIALAMLLNSLVNPRLRAAIQAVVYLPHFFSWVLVVSVFQQIFGGAGLLNQSLRANGWQAVDIMTNPDTFLFLLTSQAVWKDAGWGIIVFLAALSAIDPAQYEAAAVDGAGRWKRMWHVTLPGLRSVIVLLLILRLGDSLTVGFEQMILQRDAVGAEASEVLDTFVYYTGVQNGDWSYAAAAGLIKGLVSLALILTANKVAHIFGESGVYSK</sequence>
<evidence type="ECO:0000256" key="1">
    <source>
        <dbReference type="ARBA" id="ARBA00004651"/>
    </source>
</evidence>
<evidence type="ECO:0000313" key="11">
    <source>
        <dbReference type="Proteomes" id="UP001623384"/>
    </source>
</evidence>
<protein>
    <submittedName>
        <fullName evidence="10">ABC transporter permease subunit</fullName>
    </submittedName>
</protein>
<comment type="subcellular location">
    <subcellularLocation>
        <location evidence="1 7">Cell membrane</location>
        <topology evidence="1 7">Multi-pass membrane protein</topology>
    </subcellularLocation>
</comment>
<dbReference type="Pfam" id="PF00528">
    <property type="entry name" value="BPD_transp_1"/>
    <property type="match status" value="1"/>
</dbReference>
<gene>
    <name evidence="10" type="ORF">WHH00_00750</name>
</gene>
<dbReference type="RefSeq" id="WP_350004002.1">
    <property type="nucleotide sequence ID" value="NZ_CP148033.1"/>
</dbReference>
<dbReference type="CDD" id="cd06261">
    <property type="entry name" value="TM_PBP2"/>
    <property type="match status" value="1"/>
</dbReference>
<feature type="region of interest" description="Disordered" evidence="8">
    <location>
        <begin position="1"/>
        <end position="57"/>
    </location>
</feature>
<dbReference type="InterPro" id="IPR000515">
    <property type="entry name" value="MetI-like"/>
</dbReference>
<dbReference type="PROSITE" id="PS50928">
    <property type="entry name" value="ABC_TM1"/>
    <property type="match status" value="1"/>
</dbReference>
<feature type="transmembrane region" description="Helical" evidence="7">
    <location>
        <begin position="75"/>
        <end position="94"/>
    </location>
</feature>
<keyword evidence="2 7" id="KW-0813">Transport</keyword>
<evidence type="ECO:0000256" key="7">
    <source>
        <dbReference type="RuleBase" id="RU363032"/>
    </source>
</evidence>
<dbReference type="Gene3D" id="1.10.3720.10">
    <property type="entry name" value="MetI-like"/>
    <property type="match status" value="1"/>
</dbReference>
<dbReference type="InterPro" id="IPR050809">
    <property type="entry name" value="UgpAE/MalFG_permease"/>
</dbReference>
<dbReference type="PANTHER" id="PTHR43227">
    <property type="entry name" value="BLL4140 PROTEIN"/>
    <property type="match status" value="1"/>
</dbReference>
<feature type="compositionally biased region" description="Low complexity" evidence="8">
    <location>
        <begin position="20"/>
        <end position="42"/>
    </location>
</feature>
<accession>A0ABZ2R5D1</accession>
<evidence type="ECO:0000256" key="8">
    <source>
        <dbReference type="SAM" id="MobiDB-lite"/>
    </source>
</evidence>
<name>A0ABZ2R5D1_9MICC</name>
<feature type="transmembrane region" description="Helical" evidence="7">
    <location>
        <begin position="138"/>
        <end position="162"/>
    </location>
</feature>
<keyword evidence="5 7" id="KW-1133">Transmembrane helix</keyword>
<keyword evidence="11" id="KW-1185">Reference proteome</keyword>
<comment type="similarity">
    <text evidence="7">Belongs to the binding-protein-dependent transport system permease family.</text>
</comment>
<feature type="domain" description="ABC transmembrane type-1" evidence="9">
    <location>
        <begin position="134"/>
        <end position="348"/>
    </location>
</feature>
<evidence type="ECO:0000259" key="9">
    <source>
        <dbReference type="PROSITE" id="PS50928"/>
    </source>
</evidence>
<evidence type="ECO:0000256" key="2">
    <source>
        <dbReference type="ARBA" id="ARBA00022448"/>
    </source>
</evidence>
<organism evidence="10 11">
    <name type="scientific">Pseudarthrobacter quantipunctorum</name>
    <dbReference type="NCBI Taxonomy" id="3128980"/>
    <lineage>
        <taxon>Bacteria</taxon>
        <taxon>Bacillati</taxon>
        <taxon>Actinomycetota</taxon>
        <taxon>Actinomycetes</taxon>
        <taxon>Micrococcales</taxon>
        <taxon>Micrococcaceae</taxon>
        <taxon>Pseudarthrobacter</taxon>
    </lineage>
</organism>
<proteinExistence type="inferred from homology"/>
<evidence type="ECO:0000256" key="5">
    <source>
        <dbReference type="ARBA" id="ARBA00022989"/>
    </source>
</evidence>
<dbReference type="Proteomes" id="UP001623384">
    <property type="component" value="Chromosome"/>
</dbReference>
<evidence type="ECO:0000313" key="10">
    <source>
        <dbReference type="EMBL" id="WXK93352.1"/>
    </source>
</evidence>
<reference evidence="10 11" key="1">
    <citation type="submission" date="2024-03" db="EMBL/GenBank/DDBJ databases">
        <title>Rhodococcus navarretei sp. nov. and Pseudarthrobacter quantumdoti sp. nov., two new species with the ability to biosynthesize Quantum Dots isolated from soil samples at Union Glacier, Antarctica.</title>
        <authorList>
            <person name="Vargas M."/>
        </authorList>
    </citation>
    <scope>NUCLEOTIDE SEQUENCE [LARGE SCALE GENOMIC DNA]</scope>
    <source>
        <strain evidence="10 11">RC-2-3</strain>
    </source>
</reference>
<keyword evidence="4 7" id="KW-0812">Transmembrane</keyword>
<evidence type="ECO:0000256" key="3">
    <source>
        <dbReference type="ARBA" id="ARBA00022475"/>
    </source>
</evidence>
<evidence type="ECO:0000256" key="4">
    <source>
        <dbReference type="ARBA" id="ARBA00022692"/>
    </source>
</evidence>